<dbReference type="Proteomes" id="UP001260072">
    <property type="component" value="Unassembled WGS sequence"/>
</dbReference>
<dbReference type="InterPro" id="IPR007253">
    <property type="entry name" value="Cell_wall-bd_2"/>
</dbReference>
<dbReference type="RefSeq" id="WP_310521212.1">
    <property type="nucleotide sequence ID" value="NZ_BAABBS010000001.1"/>
</dbReference>
<feature type="signal peptide" evidence="2">
    <location>
        <begin position="1"/>
        <end position="29"/>
    </location>
</feature>
<keyword evidence="5" id="KW-1185">Reference proteome</keyword>
<dbReference type="InterPro" id="IPR051922">
    <property type="entry name" value="Bact_Sporulation_Assoc"/>
</dbReference>
<dbReference type="PANTHER" id="PTHR30032">
    <property type="entry name" value="N-ACETYLMURAMOYL-L-ALANINE AMIDASE-RELATED"/>
    <property type="match status" value="1"/>
</dbReference>
<dbReference type="Gene3D" id="3.40.50.12090">
    <property type="match status" value="1"/>
</dbReference>
<feature type="region of interest" description="Disordered" evidence="1">
    <location>
        <begin position="823"/>
        <end position="872"/>
    </location>
</feature>
<feature type="domain" description="N,N-dimethylformamidase beta subunit-like C-terminal" evidence="3">
    <location>
        <begin position="108"/>
        <end position="485"/>
    </location>
</feature>
<evidence type="ECO:0000256" key="1">
    <source>
        <dbReference type="SAM" id="MobiDB-lite"/>
    </source>
</evidence>
<dbReference type="EMBL" id="JAVKGS010000003">
    <property type="protein sequence ID" value="MDR5692842.1"/>
    <property type="molecule type" value="Genomic_DNA"/>
</dbReference>
<dbReference type="Pfam" id="PF20254">
    <property type="entry name" value="DMFA2_C"/>
    <property type="match status" value="1"/>
</dbReference>
<dbReference type="SUPFAM" id="SSF51412">
    <property type="entry name" value="Inosine monophosphate dehydrogenase (IMPDH)"/>
    <property type="match status" value="1"/>
</dbReference>
<dbReference type="PANTHER" id="PTHR30032:SF8">
    <property type="entry name" value="GERMINATION-SPECIFIC N-ACETYLMURAMOYL-L-ALANINE AMIDASE"/>
    <property type="match status" value="1"/>
</dbReference>
<evidence type="ECO:0000259" key="3">
    <source>
        <dbReference type="Pfam" id="PF20254"/>
    </source>
</evidence>
<reference evidence="5" key="1">
    <citation type="submission" date="2023-07" db="EMBL/GenBank/DDBJ databases">
        <title>Description of three actinobacteria isolated from air of manufacturing shop in a pharmaceutical factory.</title>
        <authorList>
            <person name="Zhang D.-F."/>
        </authorList>
    </citation>
    <scope>NUCLEOTIDE SEQUENCE [LARGE SCALE GENOMIC DNA]</scope>
    <source>
        <strain evidence="5">CCTCC AB 2011122</strain>
    </source>
</reference>
<feature type="chain" id="PRO_5046903933" evidence="2">
    <location>
        <begin position="30"/>
        <end position="872"/>
    </location>
</feature>
<comment type="caution">
    <text evidence="4">The sequence shown here is derived from an EMBL/GenBank/DDBJ whole genome shotgun (WGS) entry which is preliminary data.</text>
</comment>
<organism evidence="4 5">
    <name type="scientific">Agromyces indicus</name>
    <dbReference type="NCBI Taxonomy" id="758919"/>
    <lineage>
        <taxon>Bacteria</taxon>
        <taxon>Bacillati</taxon>
        <taxon>Actinomycetota</taxon>
        <taxon>Actinomycetes</taxon>
        <taxon>Micrococcales</taxon>
        <taxon>Microbacteriaceae</taxon>
        <taxon>Agromyces</taxon>
    </lineage>
</organism>
<gene>
    <name evidence="4" type="ORF">RH861_12295</name>
</gene>
<name>A0ABU1FNF2_9MICO</name>
<protein>
    <submittedName>
        <fullName evidence="4">Cell wall-binding repeat-containing protein</fullName>
    </submittedName>
</protein>
<dbReference type="InterPro" id="IPR046540">
    <property type="entry name" value="DMFA2_C"/>
</dbReference>
<evidence type="ECO:0000313" key="4">
    <source>
        <dbReference type="EMBL" id="MDR5692842.1"/>
    </source>
</evidence>
<keyword evidence="2" id="KW-0732">Signal</keyword>
<evidence type="ECO:0000256" key="2">
    <source>
        <dbReference type="SAM" id="SignalP"/>
    </source>
</evidence>
<dbReference type="Pfam" id="PF04122">
    <property type="entry name" value="CW_binding_2"/>
    <property type="match status" value="3"/>
</dbReference>
<accession>A0ABU1FNF2</accession>
<evidence type="ECO:0000313" key="5">
    <source>
        <dbReference type="Proteomes" id="UP001260072"/>
    </source>
</evidence>
<sequence>MKSFVASLAAIIITAATLGAAPVPAPAHAGPAEAAGPLAAVAGPPPVNRIVRENRLAGHSSWQIPWSGYSLSTDRDLAVKAYATKVSIDNGEQVDFRVHVASPGSVRYDVYRLGWYQGLGGRRVTGGTFNGISQPACTTAMPVGMVTCDWRTLLTLQTTEDWTSGVYAVVFTRGTKQTYASFVLRDDGATGKLVHVQPSFTYQAYNNFPDNGSTGKSLYSYNSYGATTAAGSTAAAKVSFDRPYANAGASLIMAEEAPMIRYAESRGFDMTYATNLDLHRNPSLLNGQQGMVSVGHDEYWTSEMFTAAENARDAGVDLAYLGGNNMYWQVRVEPSASGAADRVVVCYKSASLDPVKGATSTVLFRAIPRPEQPVIGQMWPTGDGTGLVGPNASWIVRTPEHWLYRGTGLTNGSAIPGMVGIEADRRHTQYPAPTVKSGTTQAVLAQSPFTARNGQRGLHESTLYQAPSSAIVFSAGTLNYTGGLMGGNISPQPTVRTMTTNLFTRYSGMALDATTDRAGGSDRYATAVALAQRGFPNTGVPVVYLATGATFPDALAAGAATRGEGPVLLVPGTSIPQNVLDELARLKPAKLVVVGGPTIVTDAVVAQASAAAGVTAVRDSGSDRYATAAKVSQRAFSPGVPVAYVASGADFPDALSAGAAAAQLGGPVLLTASTSLPAATKTELDRLNPQRIVVVGSTGAVSESVRTSMTAYASQVIRLGGSDRYETAAAVARDLVAAGGANMVGVATGLSFPDGLAAGPVVAANGGVLMLVGSALTPTVAEEIVRGDPRVVLIAGSEGVISASVASGIAGLFSPPAMSSPNVALKSVPNDPSVPDTGPQDETIVSPELRPELPWLDTPAAEHRPEQAGGGG</sequence>
<proteinExistence type="predicted"/>